<organism evidence="1 2">
    <name type="scientific">Pantoea eucrina</name>
    <dbReference type="NCBI Taxonomy" id="472693"/>
    <lineage>
        <taxon>Bacteria</taxon>
        <taxon>Pseudomonadati</taxon>
        <taxon>Pseudomonadota</taxon>
        <taxon>Gammaproteobacteria</taxon>
        <taxon>Enterobacterales</taxon>
        <taxon>Erwiniaceae</taxon>
        <taxon>Pantoea</taxon>
    </lineage>
</organism>
<name>A0ABU5LJH0_9GAMM</name>
<dbReference type="RefSeq" id="WP_322543973.1">
    <property type="nucleotide sequence ID" value="NZ_JAOBTT010000002.1"/>
</dbReference>
<dbReference type="EMBL" id="JAOBTT010000002">
    <property type="protein sequence ID" value="MDZ7280079.1"/>
    <property type="molecule type" value="Genomic_DNA"/>
</dbReference>
<sequence>MQKTLIVRFPERDIMGIYLISGAHLKSKEEELSLIHEVVGKALTRVLEPGETVNIHQLIGALYRLSVRSENPDIRMACEKAIEQLAKKLN</sequence>
<evidence type="ECO:0008006" key="3">
    <source>
        <dbReference type="Google" id="ProtNLM"/>
    </source>
</evidence>
<gene>
    <name evidence="1" type="ORF">N4G40_17650</name>
</gene>
<protein>
    <recommendedName>
        <fullName evidence="3">Cell division protein ZapA</fullName>
    </recommendedName>
</protein>
<proteinExistence type="predicted"/>
<comment type="caution">
    <text evidence="1">The sequence shown here is derived from an EMBL/GenBank/DDBJ whole genome shotgun (WGS) entry which is preliminary data.</text>
</comment>
<dbReference type="Proteomes" id="UP001288620">
    <property type="component" value="Unassembled WGS sequence"/>
</dbReference>
<keyword evidence="2" id="KW-1185">Reference proteome</keyword>
<evidence type="ECO:0000313" key="2">
    <source>
        <dbReference type="Proteomes" id="UP001288620"/>
    </source>
</evidence>
<evidence type="ECO:0000313" key="1">
    <source>
        <dbReference type="EMBL" id="MDZ7280079.1"/>
    </source>
</evidence>
<accession>A0ABU5LJH0</accession>
<reference evidence="2" key="1">
    <citation type="submission" date="2023-07" db="EMBL/GenBank/DDBJ databases">
        <title>Structural and functional analysis of rice phyllospheric bacteria for their antimicrobial properties and defense elicitation against blast disease.</title>
        <authorList>
            <person name="Sahu K.P."/>
            <person name="Asharani P."/>
            <person name="Kumar M."/>
            <person name="Reddy B."/>
            <person name="Kumar A."/>
        </authorList>
    </citation>
    <scope>NUCLEOTIDE SEQUENCE [LARGE SCALE GENOMIC DNA]</scope>
    <source>
        <strain evidence="2">OsEp_Plm_30P10</strain>
    </source>
</reference>